<accession>A0A1I3JIE2</accession>
<sequence length="133" mass="16002">MSRMKYDIKPNQMRISKSHKIFNKNILAYKINVEKRIVEEIQIKNSFEYIRKEIDFYNYEEILFSDINREILFIGTDEEYFKKRIPFKIYGIENEFYSNGILLRFSSTNDNENLQSVVSPLPLLKKVVNFEIA</sequence>
<reference evidence="1 2" key="1">
    <citation type="submission" date="2016-10" db="EMBL/GenBank/DDBJ databases">
        <authorList>
            <person name="de Groot N.N."/>
        </authorList>
    </citation>
    <scope>NUCLEOTIDE SEQUENCE [LARGE SCALE GENOMIC DNA]</scope>
    <source>
        <strain evidence="1 2">DSM 26000</strain>
    </source>
</reference>
<keyword evidence="2" id="KW-1185">Reference proteome</keyword>
<proteinExistence type="predicted"/>
<evidence type="ECO:0000313" key="1">
    <source>
        <dbReference type="EMBL" id="SFI60019.1"/>
    </source>
</evidence>
<dbReference type="EMBL" id="FOQT01000011">
    <property type="protein sequence ID" value="SFI60019.1"/>
    <property type="molecule type" value="Genomic_DNA"/>
</dbReference>
<protein>
    <submittedName>
        <fullName evidence="1">Uncharacterized protein</fullName>
    </submittedName>
</protein>
<evidence type="ECO:0000313" key="2">
    <source>
        <dbReference type="Proteomes" id="UP000198931"/>
    </source>
</evidence>
<dbReference type="Proteomes" id="UP000198931">
    <property type="component" value="Unassembled WGS sequence"/>
</dbReference>
<gene>
    <name evidence="1" type="ORF">SAMN05443292_3030</name>
</gene>
<name>A0A1I3JIE2_9FLAO</name>
<dbReference type="AlphaFoldDB" id="A0A1I3JIE2"/>
<organism evidence="1 2">
    <name type="scientific">Halpernia frigidisoli</name>
    <dbReference type="NCBI Taxonomy" id="1125876"/>
    <lineage>
        <taxon>Bacteria</taxon>
        <taxon>Pseudomonadati</taxon>
        <taxon>Bacteroidota</taxon>
        <taxon>Flavobacteriia</taxon>
        <taxon>Flavobacteriales</taxon>
        <taxon>Weeksellaceae</taxon>
        <taxon>Chryseobacterium group</taxon>
        <taxon>Halpernia</taxon>
    </lineage>
</organism>